<proteinExistence type="predicted"/>
<reference evidence="2 3" key="1">
    <citation type="submission" date="2019-07" db="EMBL/GenBank/DDBJ databases">
        <title>Description of 53C-WASEF.</title>
        <authorList>
            <person name="Pitt A."/>
            <person name="Hahn M.W."/>
        </authorList>
    </citation>
    <scope>NUCLEOTIDE SEQUENCE [LARGE SCALE GENOMIC DNA]</scope>
    <source>
        <strain evidence="2 3">53C-WASEF</strain>
    </source>
</reference>
<dbReference type="RefSeq" id="WP_144229986.1">
    <property type="nucleotide sequence ID" value="NZ_CBCRVV010000031.1"/>
</dbReference>
<feature type="transmembrane region" description="Helical" evidence="1">
    <location>
        <begin position="96"/>
        <end position="113"/>
    </location>
</feature>
<comment type="caution">
    <text evidence="2">The sequence shown here is derived from an EMBL/GenBank/DDBJ whole genome shotgun (WGS) entry which is preliminary data.</text>
</comment>
<organism evidence="2 3">
    <name type="scientific">Rariglobus hedericola</name>
    <dbReference type="NCBI Taxonomy" id="2597822"/>
    <lineage>
        <taxon>Bacteria</taxon>
        <taxon>Pseudomonadati</taxon>
        <taxon>Verrucomicrobiota</taxon>
        <taxon>Opitutia</taxon>
        <taxon>Opitutales</taxon>
        <taxon>Opitutaceae</taxon>
        <taxon>Rariglobus</taxon>
    </lineage>
</organism>
<feature type="transmembrane region" description="Helical" evidence="1">
    <location>
        <begin position="64"/>
        <end position="84"/>
    </location>
</feature>
<feature type="transmembrane region" description="Helical" evidence="1">
    <location>
        <begin position="24"/>
        <end position="57"/>
    </location>
</feature>
<protein>
    <recommendedName>
        <fullName evidence="4">DUF4118 domain-containing protein</fullName>
    </recommendedName>
</protein>
<evidence type="ECO:0000313" key="3">
    <source>
        <dbReference type="Proteomes" id="UP000315648"/>
    </source>
</evidence>
<dbReference type="OrthoDB" id="191067at2"/>
<accession>A0A556QS24</accession>
<evidence type="ECO:0008006" key="4">
    <source>
        <dbReference type="Google" id="ProtNLM"/>
    </source>
</evidence>
<dbReference type="EMBL" id="VMBG01000001">
    <property type="protein sequence ID" value="TSJ79445.1"/>
    <property type="molecule type" value="Genomic_DNA"/>
</dbReference>
<dbReference type="Proteomes" id="UP000315648">
    <property type="component" value="Unassembled WGS sequence"/>
</dbReference>
<sequence>MSITPQTIPPFGPGAKSRPNPARVLVYSALLVILDFVSGPQYAVSVFFVLPVIYAAWYQGFRFACFLAAGLSIMRFMSNWAWGFPMSHDTALVNNVLRAVTLILVAFLTEQLASQMRALKTRQERLESQLPICPECGLACRHDGQWVPLEDGTMNLSKTTPPKSLCPECERRNYDVQPG</sequence>
<evidence type="ECO:0000313" key="2">
    <source>
        <dbReference type="EMBL" id="TSJ79445.1"/>
    </source>
</evidence>
<keyword evidence="1" id="KW-0472">Membrane</keyword>
<evidence type="ECO:0000256" key="1">
    <source>
        <dbReference type="SAM" id="Phobius"/>
    </source>
</evidence>
<keyword evidence="1" id="KW-1133">Transmembrane helix</keyword>
<dbReference type="AlphaFoldDB" id="A0A556QS24"/>
<name>A0A556QS24_9BACT</name>
<keyword evidence="3" id="KW-1185">Reference proteome</keyword>
<gene>
    <name evidence="2" type="ORF">FPL22_09200</name>
</gene>
<keyword evidence="1" id="KW-0812">Transmembrane</keyword>